<gene>
    <name evidence="3" type="ORF">PGQ11_006954</name>
</gene>
<sequence length="268" mass="30633">MGQNSEDQDAPLLSETEHDAELVAATAPRPRTRLLSWLGTNIMSLTALTLLAYIAILLTINTMKTSGSLSKCKGADFHDSLPRDVIEYEEKQEWYTLEHPWNMKPSPELDDLWEDLLYALNIRVTPEELYRLNKNSTNRIQVDGGDYLGVLGVYHHLHCLNNLRRLVHWDYYESMFGEEESNGHGPFDKGHSDHCINAIRQALMCHANVELHTGIWVYDPQRPQASQLGSHSQATCVKWDSLNNWARSRALVPGEYTYRPVPYDKSLV</sequence>
<dbReference type="Proteomes" id="UP001390339">
    <property type="component" value="Unassembled WGS sequence"/>
</dbReference>
<name>A0ABR2IVG9_9PEZI</name>
<keyword evidence="2" id="KW-0812">Transmembrane</keyword>
<keyword evidence="4" id="KW-1185">Reference proteome</keyword>
<evidence type="ECO:0000256" key="1">
    <source>
        <dbReference type="ARBA" id="ARBA00035112"/>
    </source>
</evidence>
<accession>A0ABR2IVG9</accession>
<keyword evidence="2" id="KW-0472">Membrane</keyword>
<evidence type="ECO:0000256" key="2">
    <source>
        <dbReference type="SAM" id="Phobius"/>
    </source>
</evidence>
<proteinExistence type="inferred from homology"/>
<dbReference type="PANTHER" id="PTHR33365:SF12">
    <property type="entry name" value="TAT PATHWAY SIGNAL SEQUENCE"/>
    <property type="match status" value="1"/>
</dbReference>
<keyword evidence="2" id="KW-1133">Transmembrane helix</keyword>
<dbReference type="Pfam" id="PF11807">
    <property type="entry name" value="UstYa"/>
    <property type="match status" value="1"/>
</dbReference>
<evidence type="ECO:0000313" key="4">
    <source>
        <dbReference type="Proteomes" id="UP001390339"/>
    </source>
</evidence>
<organism evidence="3 4">
    <name type="scientific">Apiospora arundinis</name>
    <dbReference type="NCBI Taxonomy" id="335852"/>
    <lineage>
        <taxon>Eukaryota</taxon>
        <taxon>Fungi</taxon>
        <taxon>Dikarya</taxon>
        <taxon>Ascomycota</taxon>
        <taxon>Pezizomycotina</taxon>
        <taxon>Sordariomycetes</taxon>
        <taxon>Xylariomycetidae</taxon>
        <taxon>Amphisphaeriales</taxon>
        <taxon>Apiosporaceae</taxon>
        <taxon>Apiospora</taxon>
    </lineage>
</organism>
<dbReference type="EMBL" id="JAPCWZ010000004">
    <property type="protein sequence ID" value="KAK8868376.1"/>
    <property type="molecule type" value="Genomic_DNA"/>
</dbReference>
<evidence type="ECO:0000313" key="3">
    <source>
        <dbReference type="EMBL" id="KAK8868376.1"/>
    </source>
</evidence>
<protein>
    <recommendedName>
        <fullName evidence="5">Tat pathway signal sequence</fullName>
    </recommendedName>
</protein>
<reference evidence="3 4" key="1">
    <citation type="journal article" date="2024" name="IMA Fungus">
        <title>Apiospora arundinis, a panoply of carbohydrate-active enzymes and secondary metabolites.</title>
        <authorList>
            <person name="Sorensen T."/>
            <person name="Petersen C."/>
            <person name="Muurmann A.T."/>
            <person name="Christiansen J.V."/>
            <person name="Brundto M.L."/>
            <person name="Overgaard C.K."/>
            <person name="Boysen A.T."/>
            <person name="Wollenberg R.D."/>
            <person name="Larsen T.O."/>
            <person name="Sorensen J.L."/>
            <person name="Nielsen K.L."/>
            <person name="Sondergaard T.E."/>
        </authorList>
    </citation>
    <scope>NUCLEOTIDE SEQUENCE [LARGE SCALE GENOMIC DNA]</scope>
    <source>
        <strain evidence="3 4">AAU 773</strain>
    </source>
</reference>
<comment type="similarity">
    <text evidence="1">Belongs to the ustYa family.</text>
</comment>
<evidence type="ECO:0008006" key="5">
    <source>
        <dbReference type="Google" id="ProtNLM"/>
    </source>
</evidence>
<feature type="transmembrane region" description="Helical" evidence="2">
    <location>
        <begin position="38"/>
        <end position="60"/>
    </location>
</feature>
<comment type="caution">
    <text evidence="3">The sequence shown here is derived from an EMBL/GenBank/DDBJ whole genome shotgun (WGS) entry which is preliminary data.</text>
</comment>
<dbReference type="PANTHER" id="PTHR33365">
    <property type="entry name" value="YALI0B05434P"/>
    <property type="match status" value="1"/>
</dbReference>
<dbReference type="InterPro" id="IPR021765">
    <property type="entry name" value="UstYa-like"/>
</dbReference>